<dbReference type="Proteomes" id="UP000886803">
    <property type="component" value="Unassembled WGS sequence"/>
</dbReference>
<reference evidence="4" key="2">
    <citation type="submission" date="2021-04" db="EMBL/GenBank/DDBJ databases">
        <authorList>
            <person name="Gilroy R."/>
        </authorList>
    </citation>
    <scope>NUCLEOTIDE SEQUENCE</scope>
    <source>
        <strain evidence="4">ChiBcec8-13705</strain>
    </source>
</reference>
<dbReference type="Gene3D" id="1.10.357.10">
    <property type="entry name" value="Tetracycline Repressor, domain 2"/>
    <property type="match status" value="1"/>
</dbReference>
<evidence type="ECO:0000313" key="4">
    <source>
        <dbReference type="EMBL" id="HJB42386.1"/>
    </source>
</evidence>
<accession>A0A9D2M6P5</accession>
<feature type="domain" description="HTH tetR-type" evidence="3">
    <location>
        <begin position="5"/>
        <end position="65"/>
    </location>
</feature>
<dbReference type="PANTHER" id="PTHR43479:SF7">
    <property type="entry name" value="TETR-FAMILY TRANSCRIPTIONAL REGULATOR"/>
    <property type="match status" value="1"/>
</dbReference>
<dbReference type="EMBL" id="DWYG01000132">
    <property type="protein sequence ID" value="HJB42386.1"/>
    <property type="molecule type" value="Genomic_DNA"/>
</dbReference>
<keyword evidence="1 2" id="KW-0238">DNA-binding</keyword>
<protein>
    <submittedName>
        <fullName evidence="4">TetR/AcrR family transcriptional regulator C-terminal domain-containing protein</fullName>
    </submittedName>
</protein>
<dbReference type="InterPro" id="IPR009057">
    <property type="entry name" value="Homeodomain-like_sf"/>
</dbReference>
<dbReference type="PANTHER" id="PTHR43479">
    <property type="entry name" value="ACREF/ENVCD OPERON REPRESSOR-RELATED"/>
    <property type="match status" value="1"/>
</dbReference>
<evidence type="ECO:0000256" key="1">
    <source>
        <dbReference type="ARBA" id="ARBA00023125"/>
    </source>
</evidence>
<evidence type="ECO:0000313" key="5">
    <source>
        <dbReference type="Proteomes" id="UP000886803"/>
    </source>
</evidence>
<feature type="DNA-binding region" description="H-T-H motif" evidence="2">
    <location>
        <begin position="28"/>
        <end position="47"/>
    </location>
</feature>
<dbReference type="InterPro" id="IPR039532">
    <property type="entry name" value="TetR_C_Firmicutes"/>
</dbReference>
<name>A0A9D2M6P5_9FIRM</name>
<dbReference type="InterPro" id="IPR050624">
    <property type="entry name" value="HTH-type_Tx_Regulator"/>
</dbReference>
<evidence type="ECO:0000256" key="2">
    <source>
        <dbReference type="PROSITE-ProRule" id="PRU00335"/>
    </source>
</evidence>
<dbReference type="GO" id="GO:0003677">
    <property type="term" value="F:DNA binding"/>
    <property type="evidence" value="ECO:0007669"/>
    <property type="project" value="UniProtKB-UniRule"/>
</dbReference>
<dbReference type="AlphaFoldDB" id="A0A9D2M6P5"/>
<sequence>MPDTYSTKQAMADALKELLAARPFSKVSVSELCEACGMNRKSFYYHFQDKYALLNWIFYNEYVSRLRKDADTVSDWGMLNDLCRYIYDNRQFYRRAFEVEGQNSFTDYFREVIGSILTNDMARIFGQTEHVDFFTNFYLDAFVCSIRRWLQSSEVMPADTFSGLLKQCVAGVSDYVQKKYREDAL</sequence>
<dbReference type="SUPFAM" id="SSF46689">
    <property type="entry name" value="Homeodomain-like"/>
    <property type="match status" value="1"/>
</dbReference>
<comment type="caution">
    <text evidence="4">The sequence shown here is derived from an EMBL/GenBank/DDBJ whole genome shotgun (WGS) entry which is preliminary data.</text>
</comment>
<proteinExistence type="predicted"/>
<organism evidence="4 5">
    <name type="scientific">Candidatus Gemmiger avicola</name>
    <dbReference type="NCBI Taxonomy" id="2838605"/>
    <lineage>
        <taxon>Bacteria</taxon>
        <taxon>Bacillati</taxon>
        <taxon>Bacillota</taxon>
        <taxon>Clostridia</taxon>
        <taxon>Eubacteriales</taxon>
        <taxon>Gemmiger</taxon>
    </lineage>
</organism>
<dbReference type="Pfam" id="PF14278">
    <property type="entry name" value="TetR_C_8"/>
    <property type="match status" value="1"/>
</dbReference>
<dbReference type="PROSITE" id="PS50977">
    <property type="entry name" value="HTH_TETR_2"/>
    <property type="match status" value="1"/>
</dbReference>
<dbReference type="Pfam" id="PF00440">
    <property type="entry name" value="TetR_N"/>
    <property type="match status" value="1"/>
</dbReference>
<evidence type="ECO:0000259" key="3">
    <source>
        <dbReference type="PROSITE" id="PS50977"/>
    </source>
</evidence>
<dbReference type="InterPro" id="IPR001647">
    <property type="entry name" value="HTH_TetR"/>
</dbReference>
<reference evidence="4" key="1">
    <citation type="journal article" date="2021" name="PeerJ">
        <title>Extensive microbial diversity within the chicken gut microbiome revealed by metagenomics and culture.</title>
        <authorList>
            <person name="Gilroy R."/>
            <person name="Ravi A."/>
            <person name="Getino M."/>
            <person name="Pursley I."/>
            <person name="Horton D.L."/>
            <person name="Alikhan N.F."/>
            <person name="Baker D."/>
            <person name="Gharbi K."/>
            <person name="Hall N."/>
            <person name="Watson M."/>
            <person name="Adriaenssens E.M."/>
            <person name="Foster-Nyarko E."/>
            <person name="Jarju S."/>
            <person name="Secka A."/>
            <person name="Antonio M."/>
            <person name="Oren A."/>
            <person name="Chaudhuri R.R."/>
            <person name="La Ragione R."/>
            <person name="Hildebrand F."/>
            <person name="Pallen M.J."/>
        </authorList>
    </citation>
    <scope>NUCLEOTIDE SEQUENCE</scope>
    <source>
        <strain evidence="4">ChiBcec8-13705</strain>
    </source>
</reference>
<gene>
    <name evidence="4" type="ORF">H9945_07795</name>
</gene>